<gene>
    <name evidence="1" type="ORF">JIN85_06495</name>
</gene>
<dbReference type="InterPro" id="IPR011044">
    <property type="entry name" value="Quino_amine_DH_bsu"/>
</dbReference>
<name>A0A934S3Y7_9BACT</name>
<evidence type="ECO:0000313" key="2">
    <source>
        <dbReference type="Proteomes" id="UP000603141"/>
    </source>
</evidence>
<evidence type="ECO:0000313" key="1">
    <source>
        <dbReference type="EMBL" id="MBK1882056.1"/>
    </source>
</evidence>
<proteinExistence type="predicted"/>
<dbReference type="Proteomes" id="UP000603141">
    <property type="component" value="Unassembled WGS sequence"/>
</dbReference>
<accession>A0A934S3Y7</accession>
<keyword evidence="2" id="KW-1185">Reference proteome</keyword>
<dbReference type="EMBL" id="JAENIJ010000007">
    <property type="protein sequence ID" value="MBK1882056.1"/>
    <property type="molecule type" value="Genomic_DNA"/>
</dbReference>
<dbReference type="SUPFAM" id="SSF50969">
    <property type="entry name" value="YVTN repeat-like/Quinoprotein amine dehydrogenase"/>
    <property type="match status" value="1"/>
</dbReference>
<sequence length="303" mass="33537">MQRNPCFFVLAGLMLSYGIASSSNEKLAFHLQKERPKLQSWTVGEASGLAFSPTDPQFMWVVNDSGAMADLHLLNLDGTDRGVVRVKGAKNVDWEDLASFTLKGKSYLLIADSGDNQSSHKSRMLYIVEEPALPKTGQSLASKIHIAWKIEYQYEGGPRDCEAVAVDAQEQKILLISKRTKTPIVYELPLKPSDSKATQVAKKIGKTHVDAPKASLVHFASQPTGLDISADGSMAAVVTYFGVFLFRHQTKESWSDTFDRKPIKLSPHLLPQAESIAFTKDMKSLYVISEGFGTPIVRYQKDQ</sequence>
<reference evidence="1" key="1">
    <citation type="submission" date="2021-01" db="EMBL/GenBank/DDBJ databases">
        <title>Modified the classification status of verrucomicrobia.</title>
        <authorList>
            <person name="Feng X."/>
        </authorList>
    </citation>
    <scope>NUCLEOTIDE SEQUENCE</scope>
    <source>
        <strain evidence="1">KCTC 22041</strain>
    </source>
</reference>
<evidence type="ECO:0008006" key="3">
    <source>
        <dbReference type="Google" id="ProtNLM"/>
    </source>
</evidence>
<dbReference type="AlphaFoldDB" id="A0A934S3Y7"/>
<protein>
    <recommendedName>
        <fullName evidence="3">Integral membrane protein</fullName>
    </recommendedName>
</protein>
<comment type="caution">
    <text evidence="1">The sequence shown here is derived from an EMBL/GenBank/DDBJ whole genome shotgun (WGS) entry which is preliminary data.</text>
</comment>
<organism evidence="1 2">
    <name type="scientific">Luteolibacter pohnpeiensis</name>
    <dbReference type="NCBI Taxonomy" id="454153"/>
    <lineage>
        <taxon>Bacteria</taxon>
        <taxon>Pseudomonadati</taxon>
        <taxon>Verrucomicrobiota</taxon>
        <taxon>Verrucomicrobiia</taxon>
        <taxon>Verrucomicrobiales</taxon>
        <taxon>Verrucomicrobiaceae</taxon>
        <taxon>Luteolibacter</taxon>
    </lineage>
</organism>
<dbReference type="RefSeq" id="WP_200268817.1">
    <property type="nucleotide sequence ID" value="NZ_JAENIJ010000007.1"/>
</dbReference>